<comment type="caution">
    <text evidence="3">The sequence shown here is derived from an EMBL/GenBank/DDBJ whole genome shotgun (WGS) entry which is preliminary data.</text>
</comment>
<dbReference type="PANTHER" id="PTHR35186">
    <property type="entry name" value="ANK_REP_REGION DOMAIN-CONTAINING PROTEIN"/>
    <property type="match status" value="1"/>
</dbReference>
<protein>
    <recommendedName>
        <fullName evidence="2">DUF7580 domain-containing protein</fullName>
    </recommendedName>
</protein>
<organism evidence="3 4">
    <name type="scientific">Glomerella acutata</name>
    <name type="common">Colletotrichum acutatum</name>
    <dbReference type="NCBI Taxonomy" id="27357"/>
    <lineage>
        <taxon>Eukaryota</taxon>
        <taxon>Fungi</taxon>
        <taxon>Dikarya</taxon>
        <taxon>Ascomycota</taxon>
        <taxon>Pezizomycotina</taxon>
        <taxon>Sordariomycetes</taxon>
        <taxon>Hypocreomycetidae</taxon>
        <taxon>Glomerellales</taxon>
        <taxon>Glomerellaceae</taxon>
        <taxon>Colletotrichum</taxon>
        <taxon>Colletotrichum acutatum species complex</taxon>
    </lineage>
</organism>
<dbReference type="EMBL" id="JAHMHS010000006">
    <property type="protein sequence ID" value="KAK1730481.1"/>
    <property type="molecule type" value="Genomic_DNA"/>
</dbReference>
<evidence type="ECO:0000259" key="2">
    <source>
        <dbReference type="Pfam" id="PF24476"/>
    </source>
</evidence>
<dbReference type="Pfam" id="PF24476">
    <property type="entry name" value="DUF7580"/>
    <property type="match status" value="1"/>
</dbReference>
<dbReference type="RefSeq" id="XP_060370536.1">
    <property type="nucleotide sequence ID" value="XM_060512756.1"/>
</dbReference>
<name>A0AAD9D2C8_GLOAC</name>
<dbReference type="PANTHER" id="PTHR35186:SF4">
    <property type="entry name" value="PRION-INHIBITION AND PROPAGATION HELO DOMAIN-CONTAINING PROTEIN"/>
    <property type="match status" value="1"/>
</dbReference>
<proteinExistence type="predicted"/>
<gene>
    <name evidence="3" type="ORF">BDZ83DRAFT_726338</name>
</gene>
<evidence type="ECO:0000313" key="3">
    <source>
        <dbReference type="EMBL" id="KAK1730481.1"/>
    </source>
</evidence>
<feature type="domain" description="DUF7580" evidence="2">
    <location>
        <begin position="341"/>
        <end position="575"/>
    </location>
</feature>
<feature type="compositionally biased region" description="Pro residues" evidence="1">
    <location>
        <begin position="289"/>
        <end position="298"/>
    </location>
</feature>
<evidence type="ECO:0000313" key="4">
    <source>
        <dbReference type="Proteomes" id="UP001244207"/>
    </source>
</evidence>
<reference evidence="3" key="1">
    <citation type="submission" date="2021-12" db="EMBL/GenBank/DDBJ databases">
        <title>Comparative genomics, transcriptomics and evolutionary studies reveal genomic signatures of adaptation to plant cell wall in hemibiotrophic fungi.</title>
        <authorList>
            <consortium name="DOE Joint Genome Institute"/>
            <person name="Baroncelli R."/>
            <person name="Diaz J.F."/>
            <person name="Benocci T."/>
            <person name="Peng M."/>
            <person name="Battaglia E."/>
            <person name="Haridas S."/>
            <person name="Andreopoulos W."/>
            <person name="Labutti K."/>
            <person name="Pangilinan J."/>
            <person name="Floch G.L."/>
            <person name="Makela M.R."/>
            <person name="Henrissat B."/>
            <person name="Grigoriev I.V."/>
            <person name="Crouch J.A."/>
            <person name="De Vries R.P."/>
            <person name="Sukno S.A."/>
            <person name="Thon M.R."/>
        </authorList>
    </citation>
    <scope>NUCLEOTIDE SEQUENCE</scope>
    <source>
        <strain evidence="3">CBS 112980</strain>
    </source>
</reference>
<keyword evidence="4" id="KW-1185">Reference proteome</keyword>
<dbReference type="Proteomes" id="UP001244207">
    <property type="component" value="Unassembled WGS sequence"/>
</dbReference>
<sequence length="581" mass="65855">MSGIEVAGLALGAMPLAILALSDYKKILAPMKVWRHFELEMDSLIENLQCEYLRLQRFCGNHLESLVSTEQWKLMISDPFGSLWKEEVVQRRIKARLQTAFSRFKLAMKELEKAILYIKENLGLDDQWIRRWTEGSAIERELKRASFVLHKPAYDDAIESLKKNLSTLDSMMRDDVESEPLQQKRYQGRLVGLIRHTSGYVYYALRDSMSCRTGCRHQVHMDLKPDSEDATHDLDDAEMIEKLGFKLAMTYRTDMTETVPEKPDQQTLWEEVVVRASAPQVTSSLEPKSTPPPQPPARPQRKGVSFASLRKPPVAITGAEQPSITTSLTSTMSTLKLSDGAMNLSRQIKVCEELRRSHKEGISGTISHQNAGKSWSFTIYPQKSTGPRHNRSVMSLKEFLENPKHPKMPFMAKLHLAKMISSSFLQLHQTPWLPNTLTSQNVYFITDGSQSFPNFRQAFIKKGLPEKIPQNHSPNLGGSDVINSPLLSLGILLLELSLGSTIGDLRRPDDSSDYFTAERLLQESPVDRMSCGGYMLAASWCVAADWSLPKQDFNDEGFRKDVYEGVIAQLENEFKVKPRVM</sequence>
<dbReference type="InterPro" id="IPR056002">
    <property type="entry name" value="DUF7580"/>
</dbReference>
<evidence type="ECO:0000256" key="1">
    <source>
        <dbReference type="SAM" id="MobiDB-lite"/>
    </source>
</evidence>
<accession>A0AAD9D2C8</accession>
<dbReference type="AlphaFoldDB" id="A0AAD9D2C8"/>
<feature type="region of interest" description="Disordered" evidence="1">
    <location>
        <begin position="279"/>
        <end position="322"/>
    </location>
</feature>
<dbReference type="GeneID" id="85396654"/>